<feature type="transmembrane region" description="Helical" evidence="1">
    <location>
        <begin position="6"/>
        <end position="23"/>
    </location>
</feature>
<sequence length="106" mass="12311">MMTTWIIVVVAVSWASLMIRSSLAEWRYYRSIQTNAPEIWNQLGTKYYPWIPFVLITKARKQLLEKIDTPEVVAKARMYQRAGRQFIAFVMAVILVAVGYFSLASF</sequence>
<protein>
    <submittedName>
        <fullName evidence="2">Uncharacterized protein</fullName>
    </submittedName>
</protein>
<evidence type="ECO:0000313" key="3">
    <source>
        <dbReference type="Proteomes" id="UP000267187"/>
    </source>
</evidence>
<dbReference type="EMBL" id="REFJ01000003">
    <property type="protein sequence ID" value="RMA80164.1"/>
    <property type="molecule type" value="Genomic_DNA"/>
</dbReference>
<reference evidence="2 3" key="1">
    <citation type="submission" date="2018-10" db="EMBL/GenBank/DDBJ databases">
        <title>Genomic Encyclopedia of Type Strains, Phase IV (KMG-IV): sequencing the most valuable type-strain genomes for metagenomic binning, comparative biology and taxonomic classification.</title>
        <authorList>
            <person name="Goeker M."/>
        </authorList>
    </citation>
    <scope>NUCLEOTIDE SEQUENCE [LARGE SCALE GENOMIC DNA]</scope>
    <source>
        <strain evidence="2 3">DSM 25080</strain>
    </source>
</reference>
<evidence type="ECO:0000313" key="2">
    <source>
        <dbReference type="EMBL" id="RMA80164.1"/>
    </source>
</evidence>
<keyword evidence="1" id="KW-0472">Membrane</keyword>
<name>A0A3M0A791_9GAMM</name>
<keyword evidence="1" id="KW-0812">Transmembrane</keyword>
<dbReference type="Proteomes" id="UP000267187">
    <property type="component" value="Unassembled WGS sequence"/>
</dbReference>
<accession>A0A3M0A791</accession>
<keyword evidence="3" id="KW-1185">Reference proteome</keyword>
<comment type="caution">
    <text evidence="2">The sequence shown here is derived from an EMBL/GenBank/DDBJ whole genome shotgun (WGS) entry which is preliminary data.</text>
</comment>
<dbReference type="AlphaFoldDB" id="A0A3M0A791"/>
<proteinExistence type="predicted"/>
<feature type="transmembrane region" description="Helical" evidence="1">
    <location>
        <begin position="86"/>
        <end position="103"/>
    </location>
</feature>
<gene>
    <name evidence="2" type="ORF">DFR27_1527</name>
</gene>
<evidence type="ECO:0000256" key="1">
    <source>
        <dbReference type="SAM" id="Phobius"/>
    </source>
</evidence>
<keyword evidence="1" id="KW-1133">Transmembrane helix</keyword>
<organism evidence="2 3">
    <name type="scientific">Umboniibacter marinipuniceus</name>
    <dbReference type="NCBI Taxonomy" id="569599"/>
    <lineage>
        <taxon>Bacteria</taxon>
        <taxon>Pseudomonadati</taxon>
        <taxon>Pseudomonadota</taxon>
        <taxon>Gammaproteobacteria</taxon>
        <taxon>Cellvibrionales</taxon>
        <taxon>Cellvibrionaceae</taxon>
        <taxon>Umboniibacter</taxon>
    </lineage>
</organism>